<organism evidence="3 4">
    <name type="scientific">Mycobacterium lentiflavum</name>
    <dbReference type="NCBI Taxonomy" id="141349"/>
    <lineage>
        <taxon>Bacteria</taxon>
        <taxon>Bacillati</taxon>
        <taxon>Actinomycetota</taxon>
        <taxon>Actinomycetes</taxon>
        <taxon>Mycobacteriales</taxon>
        <taxon>Mycobacteriaceae</taxon>
        <taxon>Mycobacterium</taxon>
        <taxon>Mycobacterium simiae complex</taxon>
    </lineage>
</organism>
<gene>
    <name evidence="3" type="ORF">BN1232_03637</name>
</gene>
<proteinExistence type="predicted"/>
<dbReference type="SMART" id="SM00894">
    <property type="entry name" value="Excalibur"/>
    <property type="match status" value="1"/>
</dbReference>
<evidence type="ECO:0000259" key="2">
    <source>
        <dbReference type="SMART" id="SM00894"/>
    </source>
</evidence>
<dbReference type="EMBL" id="CTEE01000001">
    <property type="protein sequence ID" value="CQD16760.1"/>
    <property type="molecule type" value="Genomic_DNA"/>
</dbReference>
<evidence type="ECO:0000256" key="1">
    <source>
        <dbReference type="SAM" id="SignalP"/>
    </source>
</evidence>
<sequence length="80" mass="8173">MLRQMLTVVAIALGIAVAPAAHAAPSTTTTSPAPTTGSSVYYPNCKAACDAGAAPIYRGQPGYRPPLDRDSDGIACEICH</sequence>
<feature type="signal peptide" evidence="1">
    <location>
        <begin position="1"/>
        <end position="23"/>
    </location>
</feature>
<dbReference type="AlphaFoldDB" id="A0A0E4GZQ3"/>
<feature type="chain" id="PRO_5002420886" evidence="1">
    <location>
        <begin position="24"/>
        <end position="80"/>
    </location>
</feature>
<reference evidence="3 4" key="1">
    <citation type="submission" date="2015-03" db="EMBL/GenBank/DDBJ databases">
        <authorList>
            <person name="Urmite Genomes"/>
        </authorList>
    </citation>
    <scope>NUCLEOTIDE SEQUENCE [LARGE SCALE GENOMIC DNA]</scope>
    <source>
        <strain evidence="3 4">CSUR P1491</strain>
    </source>
</reference>
<dbReference type="STRING" id="141349.BN1232_03637"/>
<dbReference type="Proteomes" id="UP000199251">
    <property type="component" value="Unassembled WGS sequence"/>
</dbReference>
<accession>A0A0E4GZQ3</accession>
<dbReference type="InterPro" id="IPR008613">
    <property type="entry name" value="Excalibur_Ca-bd_domain"/>
</dbReference>
<evidence type="ECO:0000313" key="4">
    <source>
        <dbReference type="Proteomes" id="UP000199251"/>
    </source>
</evidence>
<evidence type="ECO:0000313" key="3">
    <source>
        <dbReference type="EMBL" id="CQD16760.1"/>
    </source>
</evidence>
<feature type="domain" description="Excalibur calcium-binding" evidence="2">
    <location>
        <begin position="41"/>
        <end position="77"/>
    </location>
</feature>
<name>A0A0E4GZQ3_MYCLN</name>
<keyword evidence="1" id="KW-0732">Signal</keyword>
<dbReference type="Pfam" id="PF05901">
    <property type="entry name" value="Excalibur"/>
    <property type="match status" value="1"/>
</dbReference>
<protein>
    <submittedName>
        <fullName evidence="3">Excalibur domain-containing protein</fullName>
    </submittedName>
</protein>